<evidence type="ECO:0000256" key="2">
    <source>
        <dbReference type="ARBA" id="ARBA00022801"/>
    </source>
</evidence>
<comment type="caution">
    <text evidence="4">The sequence shown here is derived from an EMBL/GenBank/DDBJ whole genome shotgun (WGS) entry which is preliminary data.</text>
</comment>
<evidence type="ECO:0000259" key="3">
    <source>
        <dbReference type="Pfam" id="PF03061"/>
    </source>
</evidence>
<dbReference type="AlphaFoldDB" id="A0A1Y3PJG1"/>
<name>A0A1Y3PJG1_9BACI</name>
<dbReference type="InterPro" id="IPR029069">
    <property type="entry name" value="HotDog_dom_sf"/>
</dbReference>
<dbReference type="PANTHER" id="PTHR43240">
    <property type="entry name" value="1,4-DIHYDROXY-2-NAPHTHOYL-COA THIOESTERASE 1"/>
    <property type="match status" value="1"/>
</dbReference>
<dbReference type="Gene3D" id="3.10.129.10">
    <property type="entry name" value="Hotdog Thioesterase"/>
    <property type="match status" value="1"/>
</dbReference>
<dbReference type="CDD" id="cd03443">
    <property type="entry name" value="PaaI_thioesterase"/>
    <property type="match status" value="1"/>
</dbReference>
<keyword evidence="2" id="KW-0378">Hydrolase</keyword>
<evidence type="ECO:0000313" key="5">
    <source>
        <dbReference type="Proteomes" id="UP000196475"/>
    </source>
</evidence>
<evidence type="ECO:0000256" key="1">
    <source>
        <dbReference type="ARBA" id="ARBA00008324"/>
    </source>
</evidence>
<dbReference type="Pfam" id="PF03061">
    <property type="entry name" value="4HBT"/>
    <property type="match status" value="1"/>
</dbReference>
<dbReference type="Proteomes" id="UP000196475">
    <property type="component" value="Unassembled WGS sequence"/>
</dbReference>
<proteinExistence type="inferred from homology"/>
<dbReference type="NCBIfam" id="TIGR00369">
    <property type="entry name" value="unchar_dom_1"/>
    <property type="match status" value="1"/>
</dbReference>
<accession>A0A1Y3PJG1</accession>
<evidence type="ECO:0000313" key="4">
    <source>
        <dbReference type="EMBL" id="OUM87483.1"/>
    </source>
</evidence>
<organism evidence="4 5">
    <name type="scientific">Bacillus thermozeamaize</name>
    <dbReference type="NCBI Taxonomy" id="230954"/>
    <lineage>
        <taxon>Bacteria</taxon>
        <taxon>Bacillati</taxon>
        <taxon>Bacillota</taxon>
        <taxon>Bacilli</taxon>
        <taxon>Bacillales</taxon>
        <taxon>Bacillaceae</taxon>
        <taxon>Bacillus</taxon>
    </lineage>
</organism>
<dbReference type="SUPFAM" id="SSF54637">
    <property type="entry name" value="Thioesterase/thiol ester dehydrase-isomerase"/>
    <property type="match status" value="1"/>
</dbReference>
<dbReference type="EMBL" id="LZRT01000075">
    <property type="protein sequence ID" value="OUM87483.1"/>
    <property type="molecule type" value="Genomic_DNA"/>
</dbReference>
<dbReference type="GO" id="GO:0005829">
    <property type="term" value="C:cytosol"/>
    <property type="evidence" value="ECO:0007669"/>
    <property type="project" value="TreeGrafter"/>
</dbReference>
<dbReference type="PANTHER" id="PTHR43240:SF5">
    <property type="entry name" value="1,4-DIHYDROXY-2-NAPHTHOYL-COA THIOESTERASE 1"/>
    <property type="match status" value="1"/>
</dbReference>
<feature type="domain" description="Thioesterase" evidence="3">
    <location>
        <begin position="58"/>
        <end position="129"/>
    </location>
</feature>
<sequence>MWSKEQVVQLAGRAWENAALQPESVFMFRFLQFQFSYDDARRECRIECPVTPAMYNPFGIVHGGIYTFIADTAIGHLNFRYKDAPYVSLELKTSYLKSTQTGKLIATARYVREGNRVLFAEATVEDEYGERLSVTTGTFYRVGDDSRTKK</sequence>
<reference evidence="5" key="1">
    <citation type="submission" date="2016-06" db="EMBL/GenBank/DDBJ databases">
        <authorList>
            <person name="Nascimento L."/>
            <person name="Pereira R.V."/>
            <person name="Martins L.F."/>
            <person name="Quaggio R.B."/>
            <person name="Silva A.M."/>
            <person name="Setubal J.C."/>
        </authorList>
    </citation>
    <scope>NUCLEOTIDE SEQUENCE [LARGE SCALE GENOMIC DNA]</scope>
</reference>
<protein>
    <recommendedName>
        <fullName evidence="3">Thioesterase domain-containing protein</fullName>
    </recommendedName>
</protein>
<comment type="similarity">
    <text evidence="1">Belongs to the thioesterase PaaI family.</text>
</comment>
<dbReference type="InterPro" id="IPR006683">
    <property type="entry name" value="Thioestr_dom"/>
</dbReference>
<dbReference type="GO" id="GO:0061522">
    <property type="term" value="F:1,4-dihydroxy-2-naphthoyl-CoA thioesterase activity"/>
    <property type="evidence" value="ECO:0007669"/>
    <property type="project" value="TreeGrafter"/>
</dbReference>
<gene>
    <name evidence="4" type="ORF">BAA01_12515</name>
</gene>
<dbReference type="InterPro" id="IPR003736">
    <property type="entry name" value="PAAI_dom"/>
</dbReference>